<dbReference type="EMBL" id="BARW01008865">
    <property type="protein sequence ID" value="GAI73767.1"/>
    <property type="molecule type" value="Genomic_DNA"/>
</dbReference>
<name>X1QYV5_9ZZZZ</name>
<proteinExistence type="predicted"/>
<dbReference type="AlphaFoldDB" id="X1QYV5"/>
<feature type="non-terminal residue" evidence="1">
    <location>
        <position position="1"/>
    </location>
</feature>
<gene>
    <name evidence="1" type="ORF">S12H4_18019</name>
</gene>
<sequence length="58" mass="6730">LHKGVEKYLPEDIEEKDREEYLEGIADGFAAQWVGFTVEDINKVLKALDEFGRFRGEE</sequence>
<evidence type="ECO:0000313" key="1">
    <source>
        <dbReference type="EMBL" id="GAI73767.1"/>
    </source>
</evidence>
<protein>
    <submittedName>
        <fullName evidence="1">Uncharacterized protein</fullName>
    </submittedName>
</protein>
<reference evidence="1" key="1">
    <citation type="journal article" date="2014" name="Front. Microbiol.">
        <title>High frequency of phylogenetically diverse reductive dehalogenase-homologous genes in deep subseafloor sedimentary metagenomes.</title>
        <authorList>
            <person name="Kawai M."/>
            <person name="Futagami T."/>
            <person name="Toyoda A."/>
            <person name="Takaki Y."/>
            <person name="Nishi S."/>
            <person name="Hori S."/>
            <person name="Arai W."/>
            <person name="Tsubouchi T."/>
            <person name="Morono Y."/>
            <person name="Uchiyama I."/>
            <person name="Ito T."/>
            <person name="Fujiyama A."/>
            <person name="Inagaki F."/>
            <person name="Takami H."/>
        </authorList>
    </citation>
    <scope>NUCLEOTIDE SEQUENCE</scope>
    <source>
        <strain evidence="1">Expedition CK06-06</strain>
    </source>
</reference>
<comment type="caution">
    <text evidence="1">The sequence shown here is derived from an EMBL/GenBank/DDBJ whole genome shotgun (WGS) entry which is preliminary data.</text>
</comment>
<organism evidence="1">
    <name type="scientific">marine sediment metagenome</name>
    <dbReference type="NCBI Taxonomy" id="412755"/>
    <lineage>
        <taxon>unclassified sequences</taxon>
        <taxon>metagenomes</taxon>
        <taxon>ecological metagenomes</taxon>
    </lineage>
</organism>
<accession>X1QYV5</accession>